<evidence type="ECO:0000313" key="5">
    <source>
        <dbReference type="Proteomes" id="UP000279908"/>
    </source>
</evidence>
<dbReference type="Gene3D" id="3.40.50.1100">
    <property type="match status" value="2"/>
</dbReference>
<dbReference type="GO" id="GO:1901605">
    <property type="term" value="P:alpha-amino acid metabolic process"/>
    <property type="evidence" value="ECO:0007669"/>
    <property type="project" value="UniProtKB-ARBA"/>
</dbReference>
<sequence>MPNHDILDLHSETPMVQLRQLSRNIRPAVMAKLEYMNPAFSHYYRVAAAVVRDAEERRLIHPGMTLVDWTYGNSGIALAMAAVSHGYKVLLVAPDKISREKHDVLRALGAELVITPSEALPGESRSCMNVAGNLVNNIPNAFFAGMYDHPLNLEVHRDVTGSEIAAQTDGKVTHVFVPMSSAAMISGIAAALKSTNSGVKIVGVEPVGSVFSALLNDGRPGETSFSELEEIGAQRQPSFWDPSLIDEVVQVSDGEAMNCARELLRSDAVFAGSAS</sequence>
<dbReference type="InterPro" id="IPR050214">
    <property type="entry name" value="Cys_Synth/Cystath_Beta-Synth"/>
</dbReference>
<dbReference type="InterPro" id="IPR036052">
    <property type="entry name" value="TrpB-like_PALP_sf"/>
</dbReference>
<comment type="caution">
    <text evidence="4">The sequence shown here is derived from an EMBL/GenBank/DDBJ whole genome shotgun (WGS) entry which is preliminary data.</text>
</comment>
<name>A0A3S0NY87_CHLPH</name>
<feature type="domain" description="Tryptophan synthase beta chain-like PALP" evidence="3">
    <location>
        <begin position="8"/>
        <end position="275"/>
    </location>
</feature>
<dbReference type="SUPFAM" id="SSF53686">
    <property type="entry name" value="Tryptophan synthase beta subunit-like PLP-dependent enzymes"/>
    <property type="match status" value="1"/>
</dbReference>
<evidence type="ECO:0000256" key="2">
    <source>
        <dbReference type="ARBA" id="ARBA00022898"/>
    </source>
</evidence>
<evidence type="ECO:0000313" key="4">
    <source>
        <dbReference type="EMBL" id="RTY34252.1"/>
    </source>
</evidence>
<gene>
    <name evidence="4" type="ORF">EKD02_09850</name>
</gene>
<dbReference type="CDD" id="cd01561">
    <property type="entry name" value="CBS_like"/>
    <property type="match status" value="1"/>
</dbReference>
<protein>
    <submittedName>
        <fullName evidence="4">Cysteine synthase family protein</fullName>
    </submittedName>
</protein>
<dbReference type="AlphaFoldDB" id="A0A3S0NY87"/>
<dbReference type="Proteomes" id="UP000279908">
    <property type="component" value="Unassembled WGS sequence"/>
</dbReference>
<comment type="cofactor">
    <cofactor evidence="1">
        <name>pyridoxal 5'-phosphate</name>
        <dbReference type="ChEBI" id="CHEBI:597326"/>
    </cofactor>
</comment>
<keyword evidence="2" id="KW-0663">Pyridoxal phosphate</keyword>
<accession>A0A3S0NY87</accession>
<reference evidence="4 5" key="1">
    <citation type="submission" date="2018-12" db="EMBL/GenBank/DDBJ databases">
        <authorList>
            <person name="Lunina O.N."/>
            <person name="Grouzdev D.S."/>
            <person name="Gorlenko V.M."/>
            <person name="Savvichev A.S."/>
        </authorList>
    </citation>
    <scope>NUCLEOTIDE SEQUENCE [LARGE SCALE GENOMIC DNA]</scope>
    <source>
        <strain evidence="4 5">BrKhr-17</strain>
    </source>
</reference>
<proteinExistence type="predicted"/>
<evidence type="ECO:0000256" key="1">
    <source>
        <dbReference type="ARBA" id="ARBA00001933"/>
    </source>
</evidence>
<dbReference type="EMBL" id="RXYK01000048">
    <property type="protein sequence ID" value="RTY34252.1"/>
    <property type="molecule type" value="Genomic_DNA"/>
</dbReference>
<dbReference type="PANTHER" id="PTHR10314">
    <property type="entry name" value="CYSTATHIONINE BETA-SYNTHASE"/>
    <property type="match status" value="1"/>
</dbReference>
<evidence type="ECO:0000259" key="3">
    <source>
        <dbReference type="Pfam" id="PF00291"/>
    </source>
</evidence>
<dbReference type="InterPro" id="IPR001926">
    <property type="entry name" value="TrpB-like_PALP"/>
</dbReference>
<organism evidence="4 5">
    <name type="scientific">Chlorobium phaeovibrioides</name>
    <dbReference type="NCBI Taxonomy" id="1094"/>
    <lineage>
        <taxon>Bacteria</taxon>
        <taxon>Pseudomonadati</taxon>
        <taxon>Chlorobiota</taxon>
        <taxon>Chlorobiia</taxon>
        <taxon>Chlorobiales</taxon>
        <taxon>Chlorobiaceae</taxon>
        <taxon>Chlorobium/Pelodictyon group</taxon>
        <taxon>Chlorobium</taxon>
    </lineage>
</organism>
<dbReference type="RefSeq" id="WP_148102979.1">
    <property type="nucleotide sequence ID" value="NZ_RXYK01000048.1"/>
</dbReference>
<feature type="non-terminal residue" evidence="4">
    <location>
        <position position="275"/>
    </location>
</feature>
<dbReference type="Pfam" id="PF00291">
    <property type="entry name" value="PALP"/>
    <property type="match status" value="1"/>
</dbReference>